<proteinExistence type="predicted"/>
<dbReference type="InterPro" id="IPR023198">
    <property type="entry name" value="PGP-like_dom2"/>
</dbReference>
<dbReference type="InterPro" id="IPR036412">
    <property type="entry name" value="HAD-like_sf"/>
</dbReference>
<dbReference type="GO" id="GO:0005829">
    <property type="term" value="C:cytosol"/>
    <property type="evidence" value="ECO:0007669"/>
    <property type="project" value="TreeGrafter"/>
</dbReference>
<dbReference type="GO" id="GO:0008967">
    <property type="term" value="F:phosphoglycolate phosphatase activity"/>
    <property type="evidence" value="ECO:0007669"/>
    <property type="project" value="TreeGrafter"/>
</dbReference>
<protein>
    <submittedName>
        <fullName evidence="1">HAD family hydrolase</fullName>
    </submittedName>
</protein>
<evidence type="ECO:0000313" key="2">
    <source>
        <dbReference type="Proteomes" id="UP000824072"/>
    </source>
</evidence>
<evidence type="ECO:0000313" key="1">
    <source>
        <dbReference type="EMBL" id="HIU33138.1"/>
    </source>
</evidence>
<reference evidence="1" key="2">
    <citation type="journal article" date="2021" name="PeerJ">
        <title>Extensive microbial diversity within the chicken gut microbiome revealed by metagenomics and culture.</title>
        <authorList>
            <person name="Gilroy R."/>
            <person name="Ravi A."/>
            <person name="Getino M."/>
            <person name="Pursley I."/>
            <person name="Horton D.L."/>
            <person name="Alikhan N.F."/>
            <person name="Baker D."/>
            <person name="Gharbi K."/>
            <person name="Hall N."/>
            <person name="Watson M."/>
            <person name="Adriaenssens E.M."/>
            <person name="Foster-Nyarko E."/>
            <person name="Jarju S."/>
            <person name="Secka A."/>
            <person name="Antonio M."/>
            <person name="Oren A."/>
            <person name="Chaudhuri R.R."/>
            <person name="La Ragione R."/>
            <person name="Hildebrand F."/>
            <person name="Pallen M.J."/>
        </authorList>
    </citation>
    <scope>NUCLEOTIDE SEQUENCE</scope>
    <source>
        <strain evidence="1">ChiHcec3-11533</strain>
    </source>
</reference>
<dbReference type="PANTHER" id="PTHR43434:SF26">
    <property type="entry name" value="PYROPHOSPHATASE PPAX"/>
    <property type="match status" value="1"/>
</dbReference>
<dbReference type="Gene3D" id="1.10.150.240">
    <property type="entry name" value="Putative phosphatase, domain 2"/>
    <property type="match status" value="1"/>
</dbReference>
<gene>
    <name evidence="1" type="ORF">IAB02_01115</name>
</gene>
<dbReference type="SFLD" id="SFLDS00003">
    <property type="entry name" value="Haloacid_Dehalogenase"/>
    <property type="match status" value="1"/>
</dbReference>
<name>A0A9D1IA24_9FIRM</name>
<dbReference type="EMBL" id="DVMU01000027">
    <property type="protein sequence ID" value="HIU33138.1"/>
    <property type="molecule type" value="Genomic_DNA"/>
</dbReference>
<dbReference type="Pfam" id="PF13419">
    <property type="entry name" value="HAD_2"/>
    <property type="match status" value="1"/>
</dbReference>
<dbReference type="GO" id="GO:0006281">
    <property type="term" value="P:DNA repair"/>
    <property type="evidence" value="ECO:0007669"/>
    <property type="project" value="TreeGrafter"/>
</dbReference>
<dbReference type="InterPro" id="IPR050155">
    <property type="entry name" value="HAD-like_hydrolase_sf"/>
</dbReference>
<keyword evidence="1" id="KW-0378">Hydrolase</keyword>
<comment type="caution">
    <text evidence="1">The sequence shown here is derived from an EMBL/GenBank/DDBJ whole genome shotgun (WGS) entry which is preliminary data.</text>
</comment>
<dbReference type="NCBIfam" id="TIGR01549">
    <property type="entry name" value="HAD-SF-IA-v1"/>
    <property type="match status" value="1"/>
</dbReference>
<dbReference type="SFLD" id="SFLDG01129">
    <property type="entry name" value="C1.5:_HAD__Beta-PGM__Phosphata"/>
    <property type="match status" value="1"/>
</dbReference>
<dbReference type="InterPro" id="IPR041492">
    <property type="entry name" value="HAD_2"/>
</dbReference>
<dbReference type="InterPro" id="IPR006439">
    <property type="entry name" value="HAD-SF_hydro_IA"/>
</dbReference>
<organism evidence="1 2">
    <name type="scientific">Candidatus Pullichristensenella excrementigallinarum</name>
    <dbReference type="NCBI Taxonomy" id="2840907"/>
    <lineage>
        <taxon>Bacteria</taxon>
        <taxon>Bacillati</taxon>
        <taxon>Bacillota</taxon>
        <taxon>Clostridia</taxon>
        <taxon>Candidatus Pullichristensenella</taxon>
    </lineage>
</organism>
<sequence>MRYRAVLFDVDGTIVDSQRAVLKAFEKVLGELGLPAPDAQLKESALRGPGLRVLEGLGVKNAKEVGLRWGEYCAQEEKQLFPGIARVLRELREAGVQLGIVTSRTACETEMDPPVKSVLPMFDARVCAGETSRPKPAPDPVLLCLHRLGARAEETLYIGDSPTDQQSALAAGVDFALAVWGARDASMHAKYFPQCPEDVLSIARIPTRQFA</sequence>
<reference evidence="1" key="1">
    <citation type="submission" date="2020-10" db="EMBL/GenBank/DDBJ databases">
        <authorList>
            <person name="Gilroy R."/>
        </authorList>
    </citation>
    <scope>NUCLEOTIDE SEQUENCE</scope>
    <source>
        <strain evidence="1">ChiHcec3-11533</strain>
    </source>
</reference>
<dbReference type="Gene3D" id="3.40.50.1000">
    <property type="entry name" value="HAD superfamily/HAD-like"/>
    <property type="match status" value="1"/>
</dbReference>
<dbReference type="Proteomes" id="UP000824072">
    <property type="component" value="Unassembled WGS sequence"/>
</dbReference>
<dbReference type="InterPro" id="IPR023214">
    <property type="entry name" value="HAD_sf"/>
</dbReference>
<accession>A0A9D1IA24</accession>
<dbReference type="SUPFAM" id="SSF56784">
    <property type="entry name" value="HAD-like"/>
    <property type="match status" value="1"/>
</dbReference>
<dbReference type="AlphaFoldDB" id="A0A9D1IA24"/>
<dbReference type="PANTHER" id="PTHR43434">
    <property type="entry name" value="PHOSPHOGLYCOLATE PHOSPHATASE"/>
    <property type="match status" value="1"/>
</dbReference>